<dbReference type="EMBL" id="CP040899">
    <property type="protein sequence ID" value="QDB79575.1"/>
    <property type="molecule type" value="Genomic_DNA"/>
</dbReference>
<gene>
    <name evidence="1" type="ORF">FE251_09465</name>
</gene>
<dbReference type="Proteomes" id="UP000313948">
    <property type="component" value="Chromosome"/>
</dbReference>
<dbReference type="RefSeq" id="WP_139948597.1">
    <property type="nucleotide sequence ID" value="NZ_CP040899.1"/>
</dbReference>
<accession>A0ABX5VMX5</accession>
<evidence type="ECO:0000313" key="1">
    <source>
        <dbReference type="EMBL" id="QDB79575.1"/>
    </source>
</evidence>
<protein>
    <recommendedName>
        <fullName evidence="3">UDP-N-acetylenolpyruvoylglucosamine reductase</fullName>
    </recommendedName>
</protein>
<proteinExistence type="predicted"/>
<reference evidence="1 2" key="1">
    <citation type="submission" date="2019-05" db="EMBL/GenBank/DDBJ databases">
        <title>Georgenia *** sp. nov., and Georgenia *** sp. nov., isolated from the intestinal contents of plateau pika (Ochotona curzoniae) in the Qinghai-Tibet plateau of China.</title>
        <authorList>
            <person name="Tian Z."/>
        </authorList>
    </citation>
    <scope>NUCLEOTIDE SEQUENCE [LARGE SCALE GENOMIC DNA]</scope>
    <source>
        <strain evidence="1 2">Z294</strain>
    </source>
</reference>
<evidence type="ECO:0008006" key="3">
    <source>
        <dbReference type="Google" id="ProtNLM"/>
    </source>
</evidence>
<dbReference type="InterPro" id="IPR036318">
    <property type="entry name" value="FAD-bd_PCMH-like_sf"/>
</dbReference>
<keyword evidence="2" id="KW-1185">Reference proteome</keyword>
<organism evidence="1 2">
    <name type="scientific">Georgenia wutianyii</name>
    <dbReference type="NCBI Taxonomy" id="2585135"/>
    <lineage>
        <taxon>Bacteria</taxon>
        <taxon>Bacillati</taxon>
        <taxon>Actinomycetota</taxon>
        <taxon>Actinomycetes</taxon>
        <taxon>Micrococcales</taxon>
        <taxon>Bogoriellaceae</taxon>
        <taxon>Georgenia</taxon>
    </lineage>
</organism>
<dbReference type="Gene3D" id="3.30.465.10">
    <property type="match status" value="1"/>
</dbReference>
<dbReference type="SUPFAM" id="SSF56176">
    <property type="entry name" value="FAD-binding/transporter-associated domain-like"/>
    <property type="match status" value="1"/>
</dbReference>
<evidence type="ECO:0000313" key="2">
    <source>
        <dbReference type="Proteomes" id="UP000313948"/>
    </source>
</evidence>
<name>A0ABX5VMX5_9MICO</name>
<sequence>MDLFAQPGAPRLRFDVDTSACDLDDLAPCGGVEVTVGGDVAWADLVQRAVASAWPGVERLGGYGGTVADVVRENAEADGQAVADVVASVTAHDLTDNRTRGFAFTECAFGPGTSRFQERLPGGRYRYDVLEVAFLFQLGDLTTPIRDPELAAALGVEPGGRVPIAEYAARRGIRRG</sequence>
<dbReference type="InterPro" id="IPR016169">
    <property type="entry name" value="FAD-bd_PCMH_sub2"/>
</dbReference>